<evidence type="ECO:0000313" key="2">
    <source>
        <dbReference type="EMBL" id="CAE7487568.1"/>
    </source>
</evidence>
<dbReference type="OrthoDB" id="431369at2759"/>
<dbReference type="EMBL" id="CAJNDS010002463">
    <property type="protein sequence ID" value="CAE7487568.1"/>
    <property type="molecule type" value="Genomic_DNA"/>
</dbReference>
<dbReference type="Pfam" id="PF00581">
    <property type="entry name" value="Rhodanese"/>
    <property type="match status" value="1"/>
</dbReference>
<feature type="domain" description="Rhodanese" evidence="1">
    <location>
        <begin position="212"/>
        <end position="304"/>
    </location>
</feature>
<organism evidence="2 3">
    <name type="scientific">Symbiodinium natans</name>
    <dbReference type="NCBI Taxonomy" id="878477"/>
    <lineage>
        <taxon>Eukaryota</taxon>
        <taxon>Sar</taxon>
        <taxon>Alveolata</taxon>
        <taxon>Dinophyceae</taxon>
        <taxon>Suessiales</taxon>
        <taxon>Symbiodiniaceae</taxon>
        <taxon>Symbiodinium</taxon>
    </lineage>
</organism>
<sequence>MKTWLMSTGLPYVQTHSTMLLNHQRRASFVTDFAIQAHQDLWLSGSLEQSTAEAMAVRRRGSSSAGGLLVALTASALMREGFVCGSKPEHVVPRQVAQPNSPSHSRRFIMVALALLARAEGTAAEAAPIQYNAQLAGDLSEAQKKDIKAYLERHRDTPAADVVVGKHELKVYVKPTAEELTPGSPEFKARVAMVLPQLGDRLVDAKTAEKMIQEGAVLIDVRTREQVLEQTGGELPKAATLVPLDDWAGRLPPPVMRGKKVILTCFHGNKSALAWESLRSQFADAYVLEGGVMGWKAAGMSTRRV</sequence>
<comment type="caution">
    <text evidence="2">The sequence shown here is derived from an EMBL/GenBank/DDBJ whole genome shotgun (WGS) entry which is preliminary data.</text>
</comment>
<evidence type="ECO:0000259" key="1">
    <source>
        <dbReference type="PROSITE" id="PS50206"/>
    </source>
</evidence>
<dbReference type="PROSITE" id="PS50206">
    <property type="entry name" value="RHODANESE_3"/>
    <property type="match status" value="1"/>
</dbReference>
<dbReference type="InterPro" id="IPR036873">
    <property type="entry name" value="Rhodanese-like_dom_sf"/>
</dbReference>
<reference evidence="2" key="1">
    <citation type="submission" date="2021-02" db="EMBL/GenBank/DDBJ databases">
        <authorList>
            <person name="Dougan E. K."/>
            <person name="Rhodes N."/>
            <person name="Thang M."/>
            <person name="Chan C."/>
        </authorList>
    </citation>
    <scope>NUCLEOTIDE SEQUENCE</scope>
</reference>
<dbReference type="SMART" id="SM00450">
    <property type="entry name" value="RHOD"/>
    <property type="match status" value="1"/>
</dbReference>
<gene>
    <name evidence="2" type="ORF">SNAT2548_LOCUS27346</name>
</gene>
<name>A0A812SRA5_9DINO</name>
<proteinExistence type="predicted"/>
<evidence type="ECO:0000313" key="3">
    <source>
        <dbReference type="Proteomes" id="UP000604046"/>
    </source>
</evidence>
<keyword evidence="3" id="KW-1185">Reference proteome</keyword>
<dbReference type="CDD" id="cd00158">
    <property type="entry name" value="RHOD"/>
    <property type="match status" value="1"/>
</dbReference>
<accession>A0A812SRA5</accession>
<dbReference type="Proteomes" id="UP000604046">
    <property type="component" value="Unassembled WGS sequence"/>
</dbReference>
<dbReference type="InterPro" id="IPR001763">
    <property type="entry name" value="Rhodanese-like_dom"/>
</dbReference>
<dbReference type="AlphaFoldDB" id="A0A812SRA5"/>
<dbReference type="Gene3D" id="3.40.250.10">
    <property type="entry name" value="Rhodanese-like domain"/>
    <property type="match status" value="1"/>
</dbReference>
<dbReference type="SUPFAM" id="SSF52821">
    <property type="entry name" value="Rhodanese/Cell cycle control phosphatase"/>
    <property type="match status" value="1"/>
</dbReference>
<protein>
    <recommendedName>
        <fullName evidence="1">Rhodanese domain-containing protein</fullName>
    </recommendedName>
</protein>